<evidence type="ECO:0000313" key="7">
    <source>
        <dbReference type="EMBL" id="SFS72074.1"/>
    </source>
</evidence>
<gene>
    <name evidence="7" type="ORF">SAMN05444972_106151</name>
</gene>
<evidence type="ECO:0000256" key="3">
    <source>
        <dbReference type="ARBA" id="ARBA00022735"/>
    </source>
</evidence>
<dbReference type="EMBL" id="FPAA01000006">
    <property type="protein sequence ID" value="SFS72074.1"/>
    <property type="molecule type" value="Genomic_DNA"/>
</dbReference>
<organism evidence="7 8">
    <name type="scientific">Marininema halotolerans</name>
    <dbReference type="NCBI Taxonomy" id="1155944"/>
    <lineage>
        <taxon>Bacteria</taxon>
        <taxon>Bacillati</taxon>
        <taxon>Bacillota</taxon>
        <taxon>Bacilli</taxon>
        <taxon>Bacillales</taxon>
        <taxon>Thermoactinomycetaceae</taxon>
        <taxon>Marininema</taxon>
    </lineage>
</organism>
<feature type="domain" description="Endonuclease/exonuclease/phosphatase" evidence="6">
    <location>
        <begin position="33"/>
        <end position="287"/>
    </location>
</feature>
<dbReference type="NCBIfam" id="TIGR03395">
    <property type="entry name" value="sphingomy"/>
    <property type="match status" value="1"/>
</dbReference>
<dbReference type="InterPro" id="IPR036691">
    <property type="entry name" value="Endo/exonu/phosph_ase_sf"/>
</dbReference>
<accession>A0A1I6S598</accession>
<evidence type="ECO:0000256" key="2">
    <source>
        <dbReference type="ARBA" id="ARBA00022729"/>
    </source>
</evidence>
<evidence type="ECO:0000259" key="6">
    <source>
        <dbReference type="Pfam" id="PF03372"/>
    </source>
</evidence>
<dbReference type="Gene3D" id="3.60.10.10">
    <property type="entry name" value="Endonuclease/exonuclease/phosphatase"/>
    <property type="match status" value="1"/>
</dbReference>
<dbReference type="InterPro" id="IPR005135">
    <property type="entry name" value="Endo/exonuclease/phosphatase"/>
</dbReference>
<dbReference type="PANTHER" id="PTHR16320:SF23">
    <property type="entry name" value="SPHINGOMYELINASE C 1"/>
    <property type="match status" value="1"/>
</dbReference>
<dbReference type="RefSeq" id="WP_091836955.1">
    <property type="nucleotide sequence ID" value="NZ_FPAA01000006.1"/>
</dbReference>
<sequence>MKKIVLTGMLLMSMLLISPIVSANNSSEDLRILTHNVYFLPRIVSNEGQMSRARLIAKADYVKENDVVIFQELFDDGAADLLLKKLKEDYPYQTPVIGESKKGWDKSMGSSMWFNLTNGGVAILSKWPIEKKIQYIYKRESKEDQYAGKGFAYVTINKNGEKIHIMGTHLQSGAKKKELNIKQSQLREIRDFIEERKIPRSEKVFIGGDFNIQPEKRPEEYANTLATLNVMEPIHTEDQRLDFIFAVQGYGQARNWTNKTLYLTSPTWKVFDLGKIKTVDHQWYSDHDPVIGYSN</sequence>
<proteinExistence type="inferred from homology"/>
<evidence type="ECO:0000256" key="1">
    <source>
        <dbReference type="ARBA" id="ARBA00006335"/>
    </source>
</evidence>
<keyword evidence="4" id="KW-0378">Hydrolase</keyword>
<dbReference type="GO" id="GO:0031640">
    <property type="term" value="P:killing of cells of another organism"/>
    <property type="evidence" value="ECO:0007669"/>
    <property type="project" value="UniProtKB-KW"/>
</dbReference>
<keyword evidence="3" id="KW-0354">Hemolysis</keyword>
<comment type="similarity">
    <text evidence="1">Belongs to the neutral sphingomyelinase family.</text>
</comment>
<feature type="signal peptide" evidence="5">
    <location>
        <begin position="1"/>
        <end position="23"/>
    </location>
</feature>
<evidence type="ECO:0000313" key="8">
    <source>
        <dbReference type="Proteomes" id="UP000198660"/>
    </source>
</evidence>
<protein>
    <submittedName>
        <fullName evidence="7">Phospholipase C</fullName>
    </submittedName>
</protein>
<keyword evidence="3" id="KW-0204">Cytolysis</keyword>
<dbReference type="PANTHER" id="PTHR16320">
    <property type="entry name" value="SPHINGOMYELINASE FAMILY MEMBER"/>
    <property type="match status" value="1"/>
</dbReference>
<keyword evidence="2 5" id="KW-0732">Signal</keyword>
<dbReference type="InterPro" id="IPR017766">
    <property type="entry name" value="Sphingomyelinase/PLipase_C"/>
</dbReference>
<dbReference type="OrthoDB" id="338539at2"/>
<dbReference type="Proteomes" id="UP000198660">
    <property type="component" value="Unassembled WGS sequence"/>
</dbReference>
<dbReference type="SUPFAM" id="SSF56219">
    <property type="entry name" value="DNase I-like"/>
    <property type="match status" value="1"/>
</dbReference>
<dbReference type="GO" id="GO:0005576">
    <property type="term" value="C:extracellular region"/>
    <property type="evidence" value="ECO:0007669"/>
    <property type="project" value="InterPro"/>
</dbReference>
<reference evidence="8" key="1">
    <citation type="submission" date="2016-10" db="EMBL/GenBank/DDBJ databases">
        <authorList>
            <person name="Varghese N."/>
            <person name="Submissions S."/>
        </authorList>
    </citation>
    <scope>NUCLEOTIDE SEQUENCE [LARGE SCALE GENOMIC DNA]</scope>
    <source>
        <strain evidence="8">DSM 45789</strain>
    </source>
</reference>
<dbReference type="InterPro" id="IPR038772">
    <property type="entry name" value="Sph/SMPD2-like"/>
</dbReference>
<dbReference type="AlphaFoldDB" id="A0A1I6S598"/>
<dbReference type="CDD" id="cd09078">
    <property type="entry name" value="nSMase"/>
    <property type="match status" value="1"/>
</dbReference>
<keyword evidence="8" id="KW-1185">Reference proteome</keyword>
<evidence type="ECO:0000256" key="5">
    <source>
        <dbReference type="SAM" id="SignalP"/>
    </source>
</evidence>
<name>A0A1I6S598_9BACL</name>
<feature type="chain" id="PRO_5009303976" evidence="5">
    <location>
        <begin position="24"/>
        <end position="295"/>
    </location>
</feature>
<dbReference type="Pfam" id="PF03372">
    <property type="entry name" value="Exo_endo_phos"/>
    <property type="match status" value="1"/>
</dbReference>
<evidence type="ECO:0000256" key="4">
    <source>
        <dbReference type="ARBA" id="ARBA00022801"/>
    </source>
</evidence>
<dbReference type="GO" id="GO:0004767">
    <property type="term" value="F:sphingomyelin phosphodiesterase activity"/>
    <property type="evidence" value="ECO:0007669"/>
    <property type="project" value="InterPro"/>
</dbReference>